<dbReference type="Proteomes" id="UP000297295">
    <property type="component" value="Unassembled WGS sequence"/>
</dbReference>
<organism evidence="2 3">
    <name type="scientific">Methanolobus halotolerans</name>
    <dbReference type="NCBI Taxonomy" id="2052935"/>
    <lineage>
        <taxon>Archaea</taxon>
        <taxon>Methanobacteriati</taxon>
        <taxon>Methanobacteriota</taxon>
        <taxon>Stenosarchaea group</taxon>
        <taxon>Methanomicrobia</taxon>
        <taxon>Methanosarcinales</taxon>
        <taxon>Methanosarcinaceae</taxon>
        <taxon>Methanolobus</taxon>
    </lineage>
</organism>
<sequence>MSKEHTNYWWVFPGFKIEHILSGLDLPVNIAFVPEPGNKDDDPLFYVTELYGQIKSVTNDYAVHTYAQNLLDYEPSHEFPGTGESGVIGICVEPQTGDLFVSMLYKENDETKAKVVRTSSKNGLEMDSAETVIDNIPSTFMSHQIQAVTIGPDSKLYVNIGDGGAAGKSQDVNDLRGKILRLNQNGSVPWDNPYPENPVYAKGLRNPFGGVWRNSDNHLYISDNGPHKDDRIAKIKPYGNYGWPGDMRKGSLFWWHHTQAPTAMDFMQGGQFPPQFNDHLFVALFGNTYNEGRVEGKGKRIVKIELNTQATAVNSYDDFVIYTGEGPASPCGLAFGPGGLYFSDLHGEKGSGGNIYKVSVDPEKLEELIDYGNEDQYPGFWVEIREWARSKGITD</sequence>
<keyword evidence="3" id="KW-1185">Reference proteome</keyword>
<dbReference type="AlphaFoldDB" id="A0A4E0QX04"/>
<evidence type="ECO:0000313" key="3">
    <source>
        <dbReference type="Proteomes" id="UP000297295"/>
    </source>
</evidence>
<reference evidence="2 3" key="1">
    <citation type="submission" date="2017-11" db="EMBL/GenBank/DDBJ databases">
        <title>Isolation and Characterization of Methanogenic Archaea from Saline Meromictic Lake at Siberia.</title>
        <authorList>
            <person name="Shen Y."/>
            <person name="Huang H.-H."/>
            <person name="Lai M.-C."/>
            <person name="Chen S.-C."/>
        </authorList>
    </citation>
    <scope>NUCLEOTIDE SEQUENCE [LARGE SCALE GENOMIC DNA]</scope>
    <source>
        <strain evidence="2 3">SY-01</strain>
    </source>
</reference>
<dbReference type="InterPro" id="IPR012938">
    <property type="entry name" value="Glc/Sorbosone_DH"/>
</dbReference>
<dbReference type="InterPro" id="IPR011042">
    <property type="entry name" value="6-blade_b-propeller_TolB-like"/>
</dbReference>
<dbReference type="OrthoDB" id="6744at2157"/>
<dbReference type="InterPro" id="IPR011041">
    <property type="entry name" value="Quinoprot_gluc/sorb_DH_b-prop"/>
</dbReference>
<protein>
    <submittedName>
        <fullName evidence="2">Glucose dehydrogenase</fullName>
    </submittedName>
</protein>
<comment type="caution">
    <text evidence="2">The sequence shown here is derived from an EMBL/GenBank/DDBJ whole genome shotgun (WGS) entry which is preliminary data.</text>
</comment>
<feature type="domain" description="Glucose/Sorbosone dehydrogenase" evidence="1">
    <location>
        <begin position="27"/>
        <end position="244"/>
    </location>
</feature>
<dbReference type="PANTHER" id="PTHR19328:SF13">
    <property type="entry name" value="HIPL1 PROTEIN"/>
    <property type="match status" value="1"/>
</dbReference>
<dbReference type="SUPFAM" id="SSF50952">
    <property type="entry name" value="Soluble quinoprotein glucose dehydrogenase"/>
    <property type="match status" value="1"/>
</dbReference>
<proteinExistence type="predicted"/>
<dbReference type="EMBL" id="PGGK01000022">
    <property type="protein sequence ID" value="TGC06783.1"/>
    <property type="molecule type" value="Genomic_DNA"/>
</dbReference>
<evidence type="ECO:0000259" key="1">
    <source>
        <dbReference type="Pfam" id="PF07995"/>
    </source>
</evidence>
<dbReference type="Pfam" id="PF07995">
    <property type="entry name" value="GSDH"/>
    <property type="match status" value="1"/>
</dbReference>
<accession>A0A4E0QX04</accession>
<evidence type="ECO:0000313" key="2">
    <source>
        <dbReference type="EMBL" id="TGC06783.1"/>
    </source>
</evidence>
<dbReference type="RefSeq" id="WP_135390635.1">
    <property type="nucleotide sequence ID" value="NZ_PGGK01000022.1"/>
</dbReference>
<dbReference type="PANTHER" id="PTHR19328">
    <property type="entry name" value="HEDGEHOG-INTERACTING PROTEIN"/>
    <property type="match status" value="1"/>
</dbReference>
<name>A0A4E0QX04_9EURY</name>
<gene>
    <name evidence="2" type="ORF">CUN85_12545</name>
</gene>
<dbReference type="Gene3D" id="2.120.10.30">
    <property type="entry name" value="TolB, C-terminal domain"/>
    <property type="match status" value="1"/>
</dbReference>